<protein>
    <recommendedName>
        <fullName evidence="3">Sulfotransferase</fullName>
    </recommendedName>
</protein>
<sequence>EFMQDLKGLWEKNTDEETKRKAALLLGRAHTLLKGAQDQVQEMPSLDQLVQPALPQAKEMLKEAISGRGNLMNAMQGQQAANLAKKAVFAIDALRKSGMDQEAAEIAKKAEQRLGMSLNDLDIQAWTVAELTESRHYAPQRPVKPLGFWSASEPSRVDTHGPRKSCLRGHNLTLLAQELRFLGGNAFAQEYGAIPTKELLMQRMPSWVFVTTIRDPWSRFWSQLRHEMAGCLAHVKALAVCMAGNHHMLGWWWSPSAHIDSVLGVPGFRISESPHIYGDNYYTRVLLNRTDLSQPPLTLKDYEVAKSILFERMSAVIVVEDFARSALQLACSLGLDLDMARPLLRTRVRPYEHNEVMLEIPTESELGPADVTALRNRFVAKNRLDYGLYNEAKRISELRLARCARQHPAIAELRAAPVVQEDKKAVVAEPISIDEMFGCINGSLQESPSGYLLYCPRTVEQSRRSWWSPEGLPRRRPGQKLPGQHCWQEGFDFGICCGEQWGPEGNKECTSHSLMLSLALALFATSRLGRHPQLHYLLH</sequence>
<proteinExistence type="predicted"/>
<name>A0AA36JBG5_9DINO</name>
<dbReference type="Proteomes" id="UP001178507">
    <property type="component" value="Unassembled WGS sequence"/>
</dbReference>
<organism evidence="1 2">
    <name type="scientific">Effrenium voratum</name>
    <dbReference type="NCBI Taxonomy" id="2562239"/>
    <lineage>
        <taxon>Eukaryota</taxon>
        <taxon>Sar</taxon>
        <taxon>Alveolata</taxon>
        <taxon>Dinophyceae</taxon>
        <taxon>Suessiales</taxon>
        <taxon>Symbiodiniaceae</taxon>
        <taxon>Effrenium</taxon>
    </lineage>
</organism>
<evidence type="ECO:0008006" key="3">
    <source>
        <dbReference type="Google" id="ProtNLM"/>
    </source>
</evidence>
<feature type="non-terminal residue" evidence="1">
    <location>
        <position position="1"/>
    </location>
</feature>
<accession>A0AA36JBG5</accession>
<gene>
    <name evidence="1" type="ORF">EVOR1521_LOCUS25151</name>
</gene>
<evidence type="ECO:0000313" key="1">
    <source>
        <dbReference type="EMBL" id="CAJ1402210.1"/>
    </source>
</evidence>
<keyword evidence="2" id="KW-1185">Reference proteome</keyword>
<dbReference type="AlphaFoldDB" id="A0AA36JBG5"/>
<reference evidence="1" key="1">
    <citation type="submission" date="2023-08" db="EMBL/GenBank/DDBJ databases">
        <authorList>
            <person name="Chen Y."/>
            <person name="Shah S."/>
            <person name="Dougan E. K."/>
            <person name="Thang M."/>
            <person name="Chan C."/>
        </authorList>
    </citation>
    <scope>NUCLEOTIDE SEQUENCE</scope>
</reference>
<dbReference type="InterPro" id="IPR027417">
    <property type="entry name" value="P-loop_NTPase"/>
</dbReference>
<evidence type="ECO:0000313" key="2">
    <source>
        <dbReference type="Proteomes" id="UP001178507"/>
    </source>
</evidence>
<dbReference type="EMBL" id="CAUJNA010003444">
    <property type="protein sequence ID" value="CAJ1402210.1"/>
    <property type="molecule type" value="Genomic_DNA"/>
</dbReference>
<comment type="caution">
    <text evidence="1">The sequence shown here is derived from an EMBL/GenBank/DDBJ whole genome shotgun (WGS) entry which is preliminary data.</text>
</comment>
<dbReference type="Gene3D" id="3.40.50.300">
    <property type="entry name" value="P-loop containing nucleotide triphosphate hydrolases"/>
    <property type="match status" value="1"/>
</dbReference>